<sequence length="85" mass="9648">MEAEIQIVFTFDEITFLEIRDGAYRLELGSRVFFLVERSSNDGVSFGYCRLANGDTVDYSLTIDECGKLILGKRRKITTSTINDL</sequence>
<dbReference type="AlphaFoldDB" id="A0A2M7XEP8"/>
<accession>A0A2M7XEP8</accession>
<dbReference type="Proteomes" id="UP000229749">
    <property type="component" value="Unassembled WGS sequence"/>
</dbReference>
<organism evidence="1 2">
    <name type="scientific">Candidatus Uhrbacteria bacterium CG_4_9_14_3_um_filter_36_7</name>
    <dbReference type="NCBI Taxonomy" id="1975033"/>
    <lineage>
        <taxon>Bacteria</taxon>
        <taxon>Candidatus Uhriibacteriota</taxon>
    </lineage>
</organism>
<evidence type="ECO:0000313" key="2">
    <source>
        <dbReference type="Proteomes" id="UP000229749"/>
    </source>
</evidence>
<reference evidence="2" key="1">
    <citation type="submission" date="2017-09" db="EMBL/GenBank/DDBJ databases">
        <title>Depth-based differentiation of microbial function through sediment-hosted aquifers and enrichment of novel symbionts in the deep terrestrial subsurface.</title>
        <authorList>
            <person name="Probst A.J."/>
            <person name="Ladd B."/>
            <person name="Jarett J.K."/>
            <person name="Geller-Mcgrath D.E."/>
            <person name="Sieber C.M.K."/>
            <person name="Emerson J.B."/>
            <person name="Anantharaman K."/>
            <person name="Thomas B.C."/>
            <person name="Malmstrom R."/>
            <person name="Stieglmeier M."/>
            <person name="Klingl A."/>
            <person name="Woyke T."/>
            <person name="Ryan C.M."/>
            <person name="Banfield J.F."/>
        </authorList>
    </citation>
    <scope>NUCLEOTIDE SEQUENCE [LARGE SCALE GENOMIC DNA]</scope>
</reference>
<name>A0A2M7XEP8_9BACT</name>
<comment type="caution">
    <text evidence="1">The sequence shown here is derived from an EMBL/GenBank/DDBJ whole genome shotgun (WGS) entry which is preliminary data.</text>
</comment>
<evidence type="ECO:0000313" key="1">
    <source>
        <dbReference type="EMBL" id="PJA46335.1"/>
    </source>
</evidence>
<proteinExistence type="predicted"/>
<gene>
    <name evidence="1" type="ORF">CO172_03845</name>
</gene>
<dbReference type="EMBL" id="PFWS01000062">
    <property type="protein sequence ID" value="PJA46335.1"/>
    <property type="molecule type" value="Genomic_DNA"/>
</dbReference>
<protein>
    <submittedName>
        <fullName evidence="1">Uncharacterized protein</fullName>
    </submittedName>
</protein>